<accession>A0AAD9KBN0</accession>
<dbReference type="EMBL" id="JAODUO010001220">
    <property type="protein sequence ID" value="KAK2168709.1"/>
    <property type="molecule type" value="Genomic_DNA"/>
</dbReference>
<reference evidence="2" key="1">
    <citation type="journal article" date="2023" name="Mol. Biol. Evol.">
        <title>Third-Generation Sequencing Reveals the Adaptive Role of the Epigenome in Three Deep-Sea Polychaetes.</title>
        <authorList>
            <person name="Perez M."/>
            <person name="Aroh O."/>
            <person name="Sun Y."/>
            <person name="Lan Y."/>
            <person name="Juniper S.K."/>
            <person name="Young C.R."/>
            <person name="Angers B."/>
            <person name="Qian P.Y."/>
        </authorList>
    </citation>
    <scope>NUCLEOTIDE SEQUENCE</scope>
    <source>
        <strain evidence="2">R07B-5</strain>
    </source>
</reference>
<evidence type="ECO:0000313" key="2">
    <source>
        <dbReference type="EMBL" id="KAK2168709.1"/>
    </source>
</evidence>
<proteinExistence type="predicted"/>
<protein>
    <recommendedName>
        <fullName evidence="1">DNA polymerase alpha subunit B N-terminal domain-containing protein</fullName>
    </recommendedName>
</protein>
<keyword evidence="3" id="KW-1185">Reference proteome</keyword>
<gene>
    <name evidence="2" type="ORF">NP493_1223g00033</name>
</gene>
<dbReference type="Gene3D" id="1.10.8.530">
    <property type="entry name" value="DNA polymerase alpha-primase, subunit B, N-terminal domain"/>
    <property type="match status" value="1"/>
</dbReference>
<organism evidence="2 3">
    <name type="scientific">Ridgeia piscesae</name>
    <name type="common">Tubeworm</name>
    <dbReference type="NCBI Taxonomy" id="27915"/>
    <lineage>
        <taxon>Eukaryota</taxon>
        <taxon>Metazoa</taxon>
        <taxon>Spiralia</taxon>
        <taxon>Lophotrochozoa</taxon>
        <taxon>Annelida</taxon>
        <taxon>Polychaeta</taxon>
        <taxon>Sedentaria</taxon>
        <taxon>Canalipalpata</taxon>
        <taxon>Sabellida</taxon>
        <taxon>Siboglinidae</taxon>
        <taxon>Ridgeia</taxon>
    </lineage>
</organism>
<feature type="domain" description="DNA polymerase alpha subunit B N-terminal" evidence="1">
    <location>
        <begin position="8"/>
        <end position="71"/>
    </location>
</feature>
<dbReference type="InterPro" id="IPR043034">
    <property type="entry name" value="DNA_pol_alpha_B_N_sf"/>
</dbReference>
<name>A0AAD9KBN0_RIDPI</name>
<sequence>MVLFTDKELVAEFSDLGVDIDKDDVLDKLRMLGQLHRMDAGELAAQWVAYSHNKNGCDVLLETLEAFEREV</sequence>
<evidence type="ECO:0000259" key="1">
    <source>
        <dbReference type="Pfam" id="PF08418"/>
    </source>
</evidence>
<dbReference type="InterPro" id="IPR013627">
    <property type="entry name" value="Pol_alpha_B_N"/>
</dbReference>
<evidence type="ECO:0000313" key="3">
    <source>
        <dbReference type="Proteomes" id="UP001209878"/>
    </source>
</evidence>
<dbReference type="AlphaFoldDB" id="A0AAD9KBN0"/>
<dbReference type="Proteomes" id="UP001209878">
    <property type="component" value="Unassembled WGS sequence"/>
</dbReference>
<comment type="caution">
    <text evidence="2">The sequence shown here is derived from an EMBL/GenBank/DDBJ whole genome shotgun (WGS) entry which is preliminary data.</text>
</comment>
<dbReference type="Pfam" id="PF08418">
    <property type="entry name" value="Pol_alpha_B_N"/>
    <property type="match status" value="1"/>
</dbReference>